<organism evidence="1 2">
    <name type="scientific">Cochliobolus carbonum (strain 26-R-13)</name>
    <name type="common">Maize leaf spot fungus</name>
    <name type="synonym">Bipolaris zeicola</name>
    <dbReference type="NCBI Taxonomy" id="930089"/>
    <lineage>
        <taxon>Eukaryota</taxon>
        <taxon>Fungi</taxon>
        <taxon>Dikarya</taxon>
        <taxon>Ascomycota</taxon>
        <taxon>Pezizomycotina</taxon>
        <taxon>Dothideomycetes</taxon>
        <taxon>Pleosporomycetidae</taxon>
        <taxon>Pleosporales</taxon>
        <taxon>Pleosporineae</taxon>
        <taxon>Pleosporaceae</taxon>
        <taxon>Bipolaris</taxon>
    </lineage>
</organism>
<dbReference type="AlphaFoldDB" id="W6Z6K3"/>
<protein>
    <submittedName>
        <fullName evidence="1">Uncharacterized protein</fullName>
    </submittedName>
</protein>
<evidence type="ECO:0000313" key="2">
    <source>
        <dbReference type="Proteomes" id="UP000053841"/>
    </source>
</evidence>
<dbReference type="KEGG" id="bze:COCCADRAFT_80905"/>
<reference evidence="1 2" key="1">
    <citation type="journal article" date="2013" name="PLoS Genet.">
        <title>Comparative genome structure, secondary metabolite, and effector coding capacity across Cochliobolus pathogens.</title>
        <authorList>
            <person name="Condon B.J."/>
            <person name="Leng Y."/>
            <person name="Wu D."/>
            <person name="Bushley K.E."/>
            <person name="Ohm R.A."/>
            <person name="Otillar R."/>
            <person name="Martin J."/>
            <person name="Schackwitz W."/>
            <person name="Grimwood J."/>
            <person name="MohdZainudin N."/>
            <person name="Xue C."/>
            <person name="Wang R."/>
            <person name="Manning V.A."/>
            <person name="Dhillon B."/>
            <person name="Tu Z.J."/>
            <person name="Steffenson B.J."/>
            <person name="Salamov A."/>
            <person name="Sun H."/>
            <person name="Lowry S."/>
            <person name="LaButti K."/>
            <person name="Han J."/>
            <person name="Copeland A."/>
            <person name="Lindquist E."/>
            <person name="Barry K."/>
            <person name="Schmutz J."/>
            <person name="Baker S.E."/>
            <person name="Ciuffetti L.M."/>
            <person name="Grigoriev I.V."/>
            <person name="Zhong S."/>
            <person name="Turgeon B.G."/>
        </authorList>
    </citation>
    <scope>NUCLEOTIDE SEQUENCE [LARGE SCALE GENOMIC DNA]</scope>
    <source>
        <strain evidence="1 2">26-R-13</strain>
    </source>
</reference>
<keyword evidence="2" id="KW-1185">Reference proteome</keyword>
<dbReference type="Proteomes" id="UP000053841">
    <property type="component" value="Unassembled WGS sequence"/>
</dbReference>
<sequence>MLSLEFKLVADLARRRMVKDEAVLIHLSEIATSTIVSSLPSSGKNSIRGLSVGHE</sequence>
<accession>W6Z6K3</accession>
<dbReference type="OrthoDB" id="10385646at2759"/>
<evidence type="ECO:0000313" key="1">
    <source>
        <dbReference type="EMBL" id="EUC39306.1"/>
    </source>
</evidence>
<dbReference type="EMBL" id="KI964537">
    <property type="protein sequence ID" value="EUC39306.1"/>
    <property type="molecule type" value="Genomic_DNA"/>
</dbReference>
<proteinExistence type="predicted"/>
<dbReference type="GeneID" id="19151068"/>
<name>W6Z6K3_COCC2</name>
<dbReference type="RefSeq" id="XP_007706402.1">
    <property type="nucleotide sequence ID" value="XM_007708212.1"/>
</dbReference>
<gene>
    <name evidence="1" type="ORF">COCCADRAFT_80905</name>
</gene>
<dbReference type="HOGENOM" id="CLU_3032016_0_0_1"/>